<feature type="compositionally biased region" description="Basic residues" evidence="1">
    <location>
        <begin position="59"/>
        <end position="85"/>
    </location>
</feature>
<feature type="region of interest" description="Disordered" evidence="1">
    <location>
        <begin position="1"/>
        <end position="85"/>
    </location>
</feature>
<proteinExistence type="predicted"/>
<sequence length="85" mass="9899">ELDRQSLRGEDTPLPAGGARFRRRGDHHRQGRPAGGAPDAAPRLTRSPHPWCFEGTDSRRRRFRRSTASRHPGRVHRRWRRRSTV</sequence>
<evidence type="ECO:0000256" key="1">
    <source>
        <dbReference type="SAM" id="MobiDB-lite"/>
    </source>
</evidence>
<reference evidence="2" key="1">
    <citation type="submission" date="2020-02" db="EMBL/GenBank/DDBJ databases">
        <authorList>
            <person name="Meier V. D."/>
        </authorList>
    </citation>
    <scope>NUCLEOTIDE SEQUENCE</scope>
    <source>
        <strain evidence="2">AVDCRST_MAG89</strain>
    </source>
</reference>
<evidence type="ECO:0000313" key="2">
    <source>
        <dbReference type="EMBL" id="CAA9334708.1"/>
    </source>
</evidence>
<accession>A0A6J4LJ74</accession>
<protein>
    <submittedName>
        <fullName evidence="2">Prevent host death protein, Phd antitoxin</fullName>
    </submittedName>
</protein>
<gene>
    <name evidence="2" type="ORF">AVDCRST_MAG89-2318</name>
</gene>
<feature type="non-terminal residue" evidence="2">
    <location>
        <position position="85"/>
    </location>
</feature>
<dbReference type="EMBL" id="CADCTV010000493">
    <property type="protein sequence ID" value="CAA9334708.1"/>
    <property type="molecule type" value="Genomic_DNA"/>
</dbReference>
<feature type="compositionally biased region" description="Basic residues" evidence="1">
    <location>
        <begin position="20"/>
        <end position="31"/>
    </location>
</feature>
<organism evidence="2">
    <name type="scientific">uncultured Gemmatimonadota bacterium</name>
    <dbReference type="NCBI Taxonomy" id="203437"/>
    <lineage>
        <taxon>Bacteria</taxon>
        <taxon>Pseudomonadati</taxon>
        <taxon>Gemmatimonadota</taxon>
        <taxon>environmental samples</taxon>
    </lineage>
</organism>
<feature type="compositionally biased region" description="Basic and acidic residues" evidence="1">
    <location>
        <begin position="1"/>
        <end position="11"/>
    </location>
</feature>
<name>A0A6J4LJ74_9BACT</name>
<dbReference type="AlphaFoldDB" id="A0A6J4LJ74"/>
<feature type="non-terminal residue" evidence="2">
    <location>
        <position position="1"/>
    </location>
</feature>